<evidence type="ECO:0000313" key="1">
    <source>
        <dbReference type="EMBL" id="VEL30609.1"/>
    </source>
</evidence>
<comment type="caution">
    <text evidence="1">The sequence shown here is derived from an EMBL/GenBank/DDBJ whole genome shotgun (WGS) entry which is preliminary data.</text>
</comment>
<evidence type="ECO:0000313" key="3">
    <source>
        <dbReference type="Proteomes" id="UP000784294"/>
    </source>
</evidence>
<gene>
    <name evidence="1" type="ORF">PXEA_LOCUS24049</name>
    <name evidence="2" type="ORF">PXEA_LOCUS24516</name>
</gene>
<keyword evidence="3" id="KW-1185">Reference proteome</keyword>
<evidence type="ECO:0000313" key="2">
    <source>
        <dbReference type="EMBL" id="VEL31076.1"/>
    </source>
</evidence>
<reference evidence="1" key="1">
    <citation type="submission" date="2018-11" db="EMBL/GenBank/DDBJ databases">
        <authorList>
            <consortium name="Pathogen Informatics"/>
        </authorList>
    </citation>
    <scope>NUCLEOTIDE SEQUENCE</scope>
</reference>
<dbReference type="AlphaFoldDB" id="A0A448X878"/>
<organism evidence="1 3">
    <name type="scientific">Protopolystoma xenopodis</name>
    <dbReference type="NCBI Taxonomy" id="117903"/>
    <lineage>
        <taxon>Eukaryota</taxon>
        <taxon>Metazoa</taxon>
        <taxon>Spiralia</taxon>
        <taxon>Lophotrochozoa</taxon>
        <taxon>Platyhelminthes</taxon>
        <taxon>Monogenea</taxon>
        <taxon>Polyopisthocotylea</taxon>
        <taxon>Polystomatidea</taxon>
        <taxon>Polystomatidae</taxon>
        <taxon>Protopolystoma</taxon>
    </lineage>
</organism>
<protein>
    <submittedName>
        <fullName evidence="1">Uncharacterized protein</fullName>
    </submittedName>
</protein>
<proteinExistence type="predicted"/>
<dbReference type="EMBL" id="CAAALY010118290">
    <property type="protein sequence ID" value="VEL31076.1"/>
    <property type="molecule type" value="Genomic_DNA"/>
</dbReference>
<name>A0A448X878_9PLAT</name>
<dbReference type="EMBL" id="CAAALY010113671">
    <property type="protein sequence ID" value="VEL30609.1"/>
    <property type="molecule type" value="Genomic_DNA"/>
</dbReference>
<dbReference type="OrthoDB" id="14833at2759"/>
<accession>A0A448X878</accession>
<sequence length="170" mass="18863">MAPSHPLFHYIHQAVADRQHLLLTALRLFAPINCPFHPLAIKSAFHTRFSAPKSLNFDDRTMKSDGGVSRSLEYDILSNTEAHSAYPSSFLKPDKSLNASENIMAALQECSGGQAMNPHRELLSKNLESTQPNWEVVARDGEMTLYKREIESADGTVLDPLQVCGLNNSL</sequence>
<dbReference type="Proteomes" id="UP000784294">
    <property type="component" value="Unassembled WGS sequence"/>
</dbReference>